<dbReference type="InterPro" id="IPR006036">
    <property type="entry name" value="K_uptake_TrkA"/>
</dbReference>
<dbReference type="EMBL" id="VSSQ01008615">
    <property type="protein sequence ID" value="MPM39368.1"/>
    <property type="molecule type" value="Genomic_DNA"/>
</dbReference>
<protein>
    <recommendedName>
        <fullName evidence="3">RCK N-terminal domain-containing protein</fullName>
    </recommendedName>
</protein>
<feature type="domain" description="RCK N-terminal" evidence="3">
    <location>
        <begin position="1"/>
        <end position="120"/>
    </location>
</feature>
<dbReference type="Gene3D" id="3.40.50.720">
    <property type="entry name" value="NAD(P)-binding Rossmann-like Domain"/>
    <property type="match status" value="1"/>
</dbReference>
<sequence length="137" mass="14914">MYIIIAGCERVGSNLAKKLSEIGHNVVVIDREESNFAQLGNGYNCVALTGLPFDEDVLKEAGIENADALAAVTSDDNINIMVSQIARQLYHVPLVITRANDPQREEVLKVMGLNSICPTTLAVNSFFEKLTDGGDYK</sequence>
<dbReference type="InterPro" id="IPR050721">
    <property type="entry name" value="Trk_Ktr_HKT_K-transport"/>
</dbReference>
<dbReference type="GO" id="GO:0005886">
    <property type="term" value="C:plasma membrane"/>
    <property type="evidence" value="ECO:0007669"/>
    <property type="project" value="InterPro"/>
</dbReference>
<keyword evidence="1" id="KW-0406">Ion transport</keyword>
<dbReference type="PANTHER" id="PTHR43833">
    <property type="entry name" value="POTASSIUM CHANNEL PROTEIN 2-RELATED-RELATED"/>
    <property type="match status" value="1"/>
</dbReference>
<dbReference type="GO" id="GO:0015079">
    <property type="term" value="F:potassium ion transmembrane transporter activity"/>
    <property type="evidence" value="ECO:0007669"/>
    <property type="project" value="InterPro"/>
</dbReference>
<evidence type="ECO:0000313" key="4">
    <source>
        <dbReference type="EMBL" id="MPM39368.1"/>
    </source>
</evidence>
<dbReference type="Pfam" id="PF02254">
    <property type="entry name" value="TrkA_N"/>
    <property type="match status" value="1"/>
</dbReference>
<proteinExistence type="predicted"/>
<dbReference type="PRINTS" id="PR00335">
    <property type="entry name" value="KUPTAKETRKA"/>
</dbReference>
<dbReference type="InterPro" id="IPR003148">
    <property type="entry name" value="RCK_N"/>
</dbReference>
<dbReference type="AlphaFoldDB" id="A0A644ZGC2"/>
<evidence type="ECO:0000256" key="1">
    <source>
        <dbReference type="ARBA" id="ARBA00022538"/>
    </source>
</evidence>
<dbReference type="InterPro" id="IPR036291">
    <property type="entry name" value="NAD(P)-bd_dom_sf"/>
</dbReference>
<keyword evidence="2" id="KW-0630">Potassium</keyword>
<dbReference type="PROSITE" id="PS51201">
    <property type="entry name" value="RCK_N"/>
    <property type="match status" value="1"/>
</dbReference>
<keyword evidence="1" id="KW-0633">Potassium transport</keyword>
<gene>
    <name evidence="4" type="ORF">SDC9_86001</name>
</gene>
<reference evidence="4" key="1">
    <citation type="submission" date="2019-08" db="EMBL/GenBank/DDBJ databases">
        <authorList>
            <person name="Kucharzyk K."/>
            <person name="Murdoch R.W."/>
            <person name="Higgins S."/>
            <person name="Loffler F."/>
        </authorList>
    </citation>
    <scope>NUCLEOTIDE SEQUENCE</scope>
</reference>
<organism evidence="4">
    <name type="scientific">bioreactor metagenome</name>
    <dbReference type="NCBI Taxonomy" id="1076179"/>
    <lineage>
        <taxon>unclassified sequences</taxon>
        <taxon>metagenomes</taxon>
        <taxon>ecological metagenomes</taxon>
    </lineage>
</organism>
<name>A0A644ZGC2_9ZZZZ</name>
<accession>A0A644ZGC2</accession>
<dbReference type="PANTHER" id="PTHR43833:SF8">
    <property type="entry name" value="TRK SYSTEM POTASSIUM UPTAKE PROTEIN TRKA"/>
    <property type="match status" value="1"/>
</dbReference>
<dbReference type="SUPFAM" id="SSF51735">
    <property type="entry name" value="NAD(P)-binding Rossmann-fold domains"/>
    <property type="match status" value="1"/>
</dbReference>
<comment type="caution">
    <text evidence="4">The sequence shown here is derived from an EMBL/GenBank/DDBJ whole genome shotgun (WGS) entry which is preliminary data.</text>
</comment>
<evidence type="ECO:0000256" key="2">
    <source>
        <dbReference type="ARBA" id="ARBA00022958"/>
    </source>
</evidence>
<evidence type="ECO:0000259" key="3">
    <source>
        <dbReference type="PROSITE" id="PS51201"/>
    </source>
</evidence>
<keyword evidence="1" id="KW-0813">Transport</keyword>